<protein>
    <recommendedName>
        <fullName evidence="3">Lipoprotein</fullName>
    </recommendedName>
</protein>
<sequence length="497" mass="57403">MRYLILITIALLITSCTTPCDTLQEKITDAIKTDKQITSESIITFKTFILNNKEDFKDCQPDLIVNDAVNDNSLLSLIKKNELYIKVSKKKEVRIALTGEQTIIGAIIPKLYLESSGSMFFYDKPNGDGQFKTVITSLLNNFDVVSPEANKIYVVNDKVYPIDRTFTDLAESNDIFKYTKGIGNPNFTDFNKIFKTILNDLSEGEVSIMFSDLIYSTPNMTGKKDERIVIEAQQLTENVFHDYAQDYSVLVLKFNGDYDGKYYAHNAPPFEYRNKTRPYYVSIFAKNATMKKFLEDDNYKVSRDWVKYTGFENFHLFSNNVNLFKPYYTVLLHDKDNEGDIEQDDDEVVSKSKVVKTLQNVRVDSDSKKLTINVLVDLSKLYLPNEIKEDINNYKVECTQPFVLDKITPIKHTDGTHKFTLSSSRNVGGKRDLYLKFKRNFPPKWIEESNTIHDQSDKIPNFEHTTYGIKNMLGGIDRAYNPNQEEYFYKITLQLNN</sequence>
<name>A0A316EFN8_9BACT</name>
<dbReference type="PROSITE" id="PS51257">
    <property type="entry name" value="PROKAR_LIPOPROTEIN"/>
    <property type="match status" value="1"/>
</dbReference>
<reference evidence="1 2" key="1">
    <citation type="submission" date="2018-05" db="EMBL/GenBank/DDBJ databases">
        <title>Genomic Encyclopedia of Archaeal and Bacterial Type Strains, Phase II (KMG-II): from individual species to whole genera.</title>
        <authorList>
            <person name="Goeker M."/>
        </authorList>
    </citation>
    <scope>NUCLEOTIDE SEQUENCE [LARGE SCALE GENOMIC DNA]</scope>
    <source>
        <strain evidence="1 2">DSM 22214</strain>
    </source>
</reference>
<proteinExistence type="predicted"/>
<gene>
    <name evidence="1" type="ORF">LV89_01010</name>
</gene>
<evidence type="ECO:0000313" key="2">
    <source>
        <dbReference type="Proteomes" id="UP000245489"/>
    </source>
</evidence>
<dbReference type="AlphaFoldDB" id="A0A316EFN8"/>
<dbReference type="OrthoDB" id="1067458at2"/>
<keyword evidence="2" id="KW-1185">Reference proteome</keyword>
<accession>A0A316EFN8</accession>
<organism evidence="1 2">
    <name type="scientific">Arcicella aurantiaca</name>
    <dbReference type="NCBI Taxonomy" id="591202"/>
    <lineage>
        <taxon>Bacteria</taxon>
        <taxon>Pseudomonadati</taxon>
        <taxon>Bacteroidota</taxon>
        <taxon>Cytophagia</taxon>
        <taxon>Cytophagales</taxon>
        <taxon>Flectobacillaceae</taxon>
        <taxon>Arcicella</taxon>
    </lineage>
</organism>
<dbReference type="RefSeq" id="WP_109741786.1">
    <property type="nucleotide sequence ID" value="NZ_QGGO01000004.1"/>
</dbReference>
<dbReference type="EMBL" id="QGGO01000004">
    <property type="protein sequence ID" value="PWK28229.1"/>
    <property type="molecule type" value="Genomic_DNA"/>
</dbReference>
<comment type="caution">
    <text evidence="1">The sequence shown here is derived from an EMBL/GenBank/DDBJ whole genome shotgun (WGS) entry which is preliminary data.</text>
</comment>
<evidence type="ECO:0000313" key="1">
    <source>
        <dbReference type="EMBL" id="PWK28229.1"/>
    </source>
</evidence>
<dbReference type="Proteomes" id="UP000245489">
    <property type="component" value="Unassembled WGS sequence"/>
</dbReference>
<evidence type="ECO:0008006" key="3">
    <source>
        <dbReference type="Google" id="ProtNLM"/>
    </source>
</evidence>